<dbReference type="AlphaFoldDB" id="A0A2P7YFI4"/>
<evidence type="ECO:0000313" key="4">
    <source>
        <dbReference type="Proteomes" id="UP000241107"/>
    </source>
</evidence>
<feature type="coiled-coil region" evidence="1">
    <location>
        <begin position="67"/>
        <end position="94"/>
    </location>
</feature>
<dbReference type="VEuPathDB" id="FungiDB:C7M61_004914"/>
<evidence type="ECO:0000256" key="1">
    <source>
        <dbReference type="SAM" id="Coils"/>
    </source>
</evidence>
<feature type="compositionally biased region" description="Basic residues" evidence="2">
    <location>
        <begin position="1"/>
        <end position="14"/>
    </location>
</feature>
<gene>
    <name evidence="3" type="ORF">C7M61_004914</name>
</gene>
<keyword evidence="1" id="KW-0175">Coiled coil</keyword>
<reference evidence="3 4" key="1">
    <citation type="submission" date="2018-03" db="EMBL/GenBank/DDBJ databases">
        <title>Candida pseudohaemulonii genome assembly and annotation.</title>
        <authorList>
            <person name="Munoz J.F."/>
            <person name="Gade L.G."/>
            <person name="Chow N.A."/>
            <person name="Litvintseva A.P."/>
            <person name="Loparev V.N."/>
            <person name="Cuomo C.A."/>
        </authorList>
    </citation>
    <scope>NUCLEOTIDE SEQUENCE [LARGE SCALE GENOMIC DNA]</scope>
    <source>
        <strain evidence="3 4">B12108</strain>
    </source>
</reference>
<accession>A0A2P7YFI4</accession>
<protein>
    <submittedName>
        <fullName evidence="3">Uncharacterized protein</fullName>
    </submittedName>
</protein>
<evidence type="ECO:0000256" key="2">
    <source>
        <dbReference type="SAM" id="MobiDB-lite"/>
    </source>
</evidence>
<dbReference type="Proteomes" id="UP000241107">
    <property type="component" value="Unassembled WGS sequence"/>
</dbReference>
<sequence>MGTKSSKSKPRNAKVAKTSSKSRVNQKAKISKAQIDKLNKDVDHIEDIHKALALQGQVPKKISALSVGKLKEDMKKDEERKKANEELKKQLELMTGMAL</sequence>
<comment type="caution">
    <text evidence="3">The sequence shown here is derived from an EMBL/GenBank/DDBJ whole genome shotgun (WGS) entry which is preliminary data.</text>
</comment>
<keyword evidence="4" id="KW-1185">Reference proteome</keyword>
<evidence type="ECO:0000313" key="3">
    <source>
        <dbReference type="EMBL" id="PSK34721.1"/>
    </source>
</evidence>
<dbReference type="EMBL" id="PYFQ01000019">
    <property type="protein sequence ID" value="PSK34721.1"/>
    <property type="molecule type" value="Genomic_DNA"/>
</dbReference>
<proteinExistence type="predicted"/>
<organism evidence="3 4">
    <name type="scientific">Candidozyma pseudohaemuli</name>
    <dbReference type="NCBI Taxonomy" id="418784"/>
    <lineage>
        <taxon>Eukaryota</taxon>
        <taxon>Fungi</taxon>
        <taxon>Dikarya</taxon>
        <taxon>Ascomycota</taxon>
        <taxon>Saccharomycotina</taxon>
        <taxon>Pichiomycetes</taxon>
        <taxon>Metschnikowiaceae</taxon>
        <taxon>Candidozyma</taxon>
    </lineage>
</organism>
<dbReference type="GeneID" id="36568301"/>
<name>A0A2P7YFI4_9ASCO</name>
<dbReference type="OrthoDB" id="4093453at2759"/>
<dbReference type="RefSeq" id="XP_024711607.1">
    <property type="nucleotide sequence ID" value="XM_024860227.1"/>
</dbReference>
<feature type="region of interest" description="Disordered" evidence="2">
    <location>
        <begin position="1"/>
        <end position="30"/>
    </location>
</feature>